<feature type="domain" description="PE" evidence="1">
    <location>
        <begin position="9"/>
        <end position="94"/>
    </location>
</feature>
<dbReference type="InterPro" id="IPR000084">
    <property type="entry name" value="PE-PGRS_N"/>
</dbReference>
<gene>
    <name evidence="3" type="ORF">F6B93_01375</name>
</gene>
<dbReference type="SUPFAM" id="SSF53474">
    <property type="entry name" value="alpha/beta-Hydrolases"/>
    <property type="match status" value="1"/>
</dbReference>
<evidence type="ECO:0000313" key="4">
    <source>
        <dbReference type="Proteomes" id="UP000682202"/>
    </source>
</evidence>
<dbReference type="KEGG" id="mspg:F6B93_01375"/>
<dbReference type="RefSeq" id="WP_211697384.1">
    <property type="nucleotide sequence ID" value="NZ_CP046600.1"/>
</dbReference>
<proteinExistence type="predicted"/>
<dbReference type="EMBL" id="CP046600">
    <property type="protein sequence ID" value="QUR65904.1"/>
    <property type="molecule type" value="Genomic_DNA"/>
</dbReference>
<keyword evidence="4" id="KW-1185">Reference proteome</keyword>
<dbReference type="InterPro" id="IPR029058">
    <property type="entry name" value="AB_hydrolase_fold"/>
</dbReference>
<name>A0A975JUF8_9MYCO</name>
<protein>
    <submittedName>
        <fullName evidence="3">PE-PPE domain-containing protein</fullName>
    </submittedName>
</protein>
<organism evidence="3 4">
    <name type="scientific">Mycobacterium spongiae</name>
    <dbReference type="NCBI Taxonomy" id="886343"/>
    <lineage>
        <taxon>Bacteria</taxon>
        <taxon>Bacillati</taxon>
        <taxon>Actinomycetota</taxon>
        <taxon>Actinomycetes</taxon>
        <taxon>Mycobacteriales</taxon>
        <taxon>Mycobacteriaceae</taxon>
        <taxon>Mycobacterium</taxon>
    </lineage>
</organism>
<evidence type="ECO:0000259" key="2">
    <source>
        <dbReference type="Pfam" id="PF08237"/>
    </source>
</evidence>
<dbReference type="Pfam" id="PF00934">
    <property type="entry name" value="PE"/>
    <property type="match status" value="1"/>
</dbReference>
<dbReference type="Pfam" id="PF08237">
    <property type="entry name" value="PE-PPE"/>
    <property type="match status" value="1"/>
</dbReference>
<dbReference type="InterPro" id="IPR038332">
    <property type="entry name" value="PPE_sf"/>
</dbReference>
<dbReference type="Gene3D" id="1.10.287.850">
    <property type="entry name" value="HP0062-like domain"/>
    <property type="match status" value="1"/>
</dbReference>
<accession>A0A975JUF8</accession>
<evidence type="ECO:0000313" key="3">
    <source>
        <dbReference type="EMBL" id="QUR65904.1"/>
    </source>
</evidence>
<feature type="domain" description="PE-PPE" evidence="2">
    <location>
        <begin position="177"/>
        <end position="402"/>
    </location>
</feature>
<dbReference type="Gene3D" id="3.40.50.1820">
    <property type="entry name" value="alpha/beta hydrolase"/>
    <property type="match status" value="1"/>
</dbReference>
<dbReference type="AlphaFoldDB" id="A0A975JUF8"/>
<reference evidence="3" key="1">
    <citation type="submission" date="2019-12" db="EMBL/GenBank/DDBJ databases">
        <title>Mycobacterium spongiae sp. nov.</title>
        <authorList>
            <person name="Stinear T."/>
        </authorList>
    </citation>
    <scope>NUCLEOTIDE SEQUENCE</scope>
    <source>
        <strain evidence="3">FSD4b-SM</strain>
    </source>
</reference>
<dbReference type="Proteomes" id="UP000682202">
    <property type="component" value="Chromosome"/>
</dbReference>
<dbReference type="SUPFAM" id="SSF140459">
    <property type="entry name" value="PE/PPE dimer-like"/>
    <property type="match status" value="1"/>
</dbReference>
<dbReference type="InterPro" id="IPR013228">
    <property type="entry name" value="PE-PPE_C"/>
</dbReference>
<evidence type="ECO:0000259" key="1">
    <source>
        <dbReference type="Pfam" id="PF00934"/>
    </source>
</evidence>
<sequence length="592" mass="59893">MTNLVAGIESMVVAAEEVAGIGSILNQANGAAAGPTTAVAAAAADEVSAAAATLFSAHGQEYQAITRQMAGFHDQFARTLAAAGRAYADAEAANAAAASRAVSVLTASAPALLSPLNVVSGFNRALSGGTLTAPAAAATDVTLVMGGSGLPIPPLTYVNDLVTKYVTPNFPDFIAAHARALFTPEGLYPLTGIKDLTLTESVARGVTILNSAIAEQLAAGNDVHVVGYSQSAIIASLQMQNLAAMGSPNTANLSFTLLGNLMNPNGGLMSRFAGLSLPGIGLDFYGATPADTGYPTDVYTLQYDGYASFPQYPINVLSVLNAFAGIQFVHGIYPDLDPSNLPPGYNLVQLPTSPGYSGGTDYFMITHPGLPLLDPVRAIPVIGNAVADLVQPNLTYLVNLGYGDPNYGYSTGYADVATPFGVLPPIPATIGIDLLSGAQQGIGDFATTITTEVAPSVSGFPNSLLGSGGTDGSGSSLPDTPISAPAPGFSPIGFIDAVQALNTDVTRSITNAVASTSAALLATADIVNEVVTTLPSYNLNLFLDGIKQVLNGDATGGLIYAFGAPLAASTAMLTLAAGFQLGVVVDAVGSIV</sequence>